<dbReference type="Proteomes" id="UP000319908">
    <property type="component" value="Unassembled WGS sequence"/>
</dbReference>
<dbReference type="AlphaFoldDB" id="A0A5C6C513"/>
<keyword evidence="1" id="KW-0812">Transmembrane</keyword>
<dbReference type="GO" id="GO:0004129">
    <property type="term" value="F:cytochrome-c oxidase activity"/>
    <property type="evidence" value="ECO:0007669"/>
    <property type="project" value="InterPro"/>
</dbReference>
<proteinExistence type="predicted"/>
<keyword evidence="1" id="KW-1133">Transmembrane helix</keyword>
<evidence type="ECO:0000256" key="1">
    <source>
        <dbReference type="SAM" id="Phobius"/>
    </source>
</evidence>
<evidence type="ECO:0000313" key="4">
    <source>
        <dbReference type="Proteomes" id="UP000319908"/>
    </source>
</evidence>
<dbReference type="InterPro" id="IPR008972">
    <property type="entry name" value="Cupredoxin"/>
</dbReference>
<feature type="transmembrane region" description="Helical" evidence="1">
    <location>
        <begin position="12"/>
        <end position="36"/>
    </location>
</feature>
<name>A0A5C6C513_9BACT</name>
<dbReference type="SUPFAM" id="SSF49503">
    <property type="entry name" value="Cupredoxins"/>
    <property type="match status" value="1"/>
</dbReference>
<keyword evidence="4" id="KW-1185">Reference proteome</keyword>
<protein>
    <submittedName>
        <fullName evidence="3">Alternative cytochrome c oxidase subunit 2</fullName>
    </submittedName>
</protein>
<gene>
    <name evidence="3" type="primary">coxM</name>
    <name evidence="3" type="ORF">Poly21_18280</name>
</gene>
<evidence type="ECO:0000313" key="3">
    <source>
        <dbReference type="EMBL" id="TWU19653.1"/>
    </source>
</evidence>
<dbReference type="GO" id="GO:0016020">
    <property type="term" value="C:membrane"/>
    <property type="evidence" value="ECO:0007669"/>
    <property type="project" value="InterPro"/>
</dbReference>
<dbReference type="Gene3D" id="2.60.40.420">
    <property type="entry name" value="Cupredoxins - blue copper proteins"/>
    <property type="match status" value="1"/>
</dbReference>
<comment type="caution">
    <text evidence="3">The sequence shown here is derived from an EMBL/GenBank/DDBJ whole genome shotgun (WGS) entry which is preliminary data.</text>
</comment>
<keyword evidence="1" id="KW-0472">Membrane</keyword>
<organism evidence="3 4">
    <name type="scientific">Allorhodopirellula heiligendammensis</name>
    <dbReference type="NCBI Taxonomy" id="2714739"/>
    <lineage>
        <taxon>Bacteria</taxon>
        <taxon>Pseudomonadati</taxon>
        <taxon>Planctomycetota</taxon>
        <taxon>Planctomycetia</taxon>
        <taxon>Pirellulales</taxon>
        <taxon>Pirellulaceae</taxon>
        <taxon>Allorhodopirellula</taxon>
    </lineage>
</organism>
<sequence>MSKPLRVLSSRLVSFRFALVALGASIALLVSFYLAWPSKSKPYKDIEIEVVGSEFAFYFRYPGADRTLFTQDDRHGASTLFVPAGARVHLKLSSLDYLYTLEIPAREIYEMAAPDLILDSYLEASPPQELELLGSQMCGYDHSSLLGKLIVLSPSDFDRTMNTLSKQTLIPN</sequence>
<dbReference type="EMBL" id="SJPU01000001">
    <property type="protein sequence ID" value="TWU19653.1"/>
    <property type="molecule type" value="Genomic_DNA"/>
</dbReference>
<feature type="domain" description="Cytochrome oxidase subunit II copper A binding" evidence="2">
    <location>
        <begin position="43"/>
        <end position="163"/>
    </location>
</feature>
<dbReference type="GO" id="GO:0005507">
    <property type="term" value="F:copper ion binding"/>
    <property type="evidence" value="ECO:0007669"/>
    <property type="project" value="InterPro"/>
</dbReference>
<evidence type="ECO:0000259" key="2">
    <source>
        <dbReference type="PROSITE" id="PS50857"/>
    </source>
</evidence>
<dbReference type="InterPro" id="IPR002429">
    <property type="entry name" value="CcO_II-like_C"/>
</dbReference>
<accession>A0A5C6C513</accession>
<reference evidence="3 4" key="1">
    <citation type="journal article" date="2020" name="Antonie Van Leeuwenhoek">
        <title>Rhodopirellula heiligendammensis sp. nov., Rhodopirellula pilleata sp. nov., and Rhodopirellula solitaria sp. nov. isolated from natural or artificial marine surfaces in Northern Germany and California, USA, and emended description of the genus Rhodopirellula.</title>
        <authorList>
            <person name="Kallscheuer N."/>
            <person name="Wiegand S."/>
            <person name="Jogler M."/>
            <person name="Boedeker C."/>
            <person name="Peeters S.H."/>
            <person name="Rast P."/>
            <person name="Heuer A."/>
            <person name="Jetten M.S.M."/>
            <person name="Rohde M."/>
            <person name="Jogler C."/>
        </authorList>
    </citation>
    <scope>NUCLEOTIDE SEQUENCE [LARGE SCALE GENOMIC DNA]</scope>
    <source>
        <strain evidence="3 4">Poly21</strain>
    </source>
</reference>
<dbReference type="PROSITE" id="PS50857">
    <property type="entry name" value="COX2_CUA"/>
    <property type="match status" value="1"/>
</dbReference>